<evidence type="ECO:0000313" key="2">
    <source>
        <dbReference type="EMBL" id="ALI37706.1"/>
    </source>
</evidence>
<accession>A0A654M4R8</accession>
<dbReference type="Proteomes" id="UP000058925">
    <property type="component" value="Chromosome"/>
</dbReference>
<evidence type="ECO:0000259" key="1">
    <source>
        <dbReference type="Pfam" id="PF00211"/>
    </source>
</evidence>
<proteinExistence type="predicted"/>
<dbReference type="GO" id="GO:0009190">
    <property type="term" value="P:cyclic nucleotide biosynthetic process"/>
    <property type="evidence" value="ECO:0007669"/>
    <property type="project" value="InterPro"/>
</dbReference>
<dbReference type="Pfam" id="PF00211">
    <property type="entry name" value="Guanylate_cyc"/>
    <property type="match status" value="1"/>
</dbReference>
<dbReference type="InterPro" id="IPR001054">
    <property type="entry name" value="A/G_cyclase"/>
</dbReference>
<dbReference type="GeneID" id="60423348"/>
<evidence type="ECO:0000313" key="3">
    <source>
        <dbReference type="Proteomes" id="UP000058925"/>
    </source>
</evidence>
<dbReference type="EMBL" id="CP012850">
    <property type="protein sequence ID" value="ALI37706.1"/>
    <property type="molecule type" value="Genomic_DNA"/>
</dbReference>
<dbReference type="Gene3D" id="3.30.70.1230">
    <property type="entry name" value="Nucleotide cyclase"/>
    <property type="match status" value="1"/>
</dbReference>
<gene>
    <name evidence="2" type="ORF">NMY3_03524</name>
</gene>
<protein>
    <submittedName>
        <fullName evidence="2">Adenylate and Guanylate cyclase catalytic domain protein</fullName>
    </submittedName>
</protein>
<keyword evidence="3" id="KW-1185">Reference proteome</keyword>
<name>A0A654M4R8_9ARCH</name>
<dbReference type="CDD" id="cd07302">
    <property type="entry name" value="CHD"/>
    <property type="match status" value="1"/>
</dbReference>
<dbReference type="AlphaFoldDB" id="A0A654M4R8"/>
<dbReference type="GO" id="GO:0035556">
    <property type="term" value="P:intracellular signal transduction"/>
    <property type="evidence" value="ECO:0007669"/>
    <property type="project" value="InterPro"/>
</dbReference>
<reference evidence="3" key="1">
    <citation type="submission" date="2015-10" db="EMBL/GenBank/DDBJ databases">
        <title>Niche specialization of a soil ammonia-oxidizing archaeon, Candidatus Nitrosocosmicus oleophilus.</title>
        <authorList>
            <person name="Jung M.-Y."/>
            <person name="Rhee S.-K."/>
        </authorList>
    </citation>
    <scope>NUCLEOTIDE SEQUENCE [LARGE SCALE GENOMIC DNA]</scope>
    <source>
        <strain evidence="3">MY3</strain>
    </source>
</reference>
<dbReference type="InterPro" id="IPR029787">
    <property type="entry name" value="Nucleotide_cyclase"/>
</dbReference>
<dbReference type="RefSeq" id="WP_196816729.1">
    <property type="nucleotide sequence ID" value="NZ_CP012850.1"/>
</dbReference>
<sequence>MNGNDPKQSIGDGWYFFIDIVGSSDPNLSISSQLEKINRLKDLISRFLDTQKHPEIYKSFTGDGMLIVFLKYYHPLELSIHIHKNIRQYNLSVENKEQIFVRIGIGFGSFLSFQDGVHTEFAPWGHELVLARRIMDIARPNQILLTDYAYQKIKNDYLFDKNKFGLTLYDKGKIMLKHHNELENVYSFYERDEYGDNSDIEFNLDLKPFIQYEKFADDFVAPIQNFCEARFVTILNKFKELTNPSKGLEIGLLSTGLIYRVLFENGQEYVSATYLPPGQYWELQNNDPLNLLSHQEKSLGRLKHLTSNKKNYRFLIMEKEKLDQDIRVNQNSSLLFIKWHSENNVNLFYVDLSDIDNILVKYPKIVHNVGLGFWSGKYVLQFGPILKYINPKDQNHPLTRRRFWLHPFGSETFNQSSQFFDELIKLTETDKMIRIDHNYYNKIINGKKI</sequence>
<organism evidence="2 3">
    <name type="scientific">Candidatus Nitrosocosmicus oleophilus</name>
    <dbReference type="NCBI Taxonomy" id="1353260"/>
    <lineage>
        <taxon>Archaea</taxon>
        <taxon>Nitrososphaerota</taxon>
        <taxon>Nitrososphaeria</taxon>
        <taxon>Nitrososphaerales</taxon>
        <taxon>Nitrososphaeraceae</taxon>
        <taxon>Candidatus Nitrosocosmicus</taxon>
    </lineage>
</organism>
<dbReference type="SUPFAM" id="SSF55073">
    <property type="entry name" value="Nucleotide cyclase"/>
    <property type="match status" value="1"/>
</dbReference>
<dbReference type="OrthoDB" id="27015at2157"/>
<dbReference type="KEGG" id="taa:NMY3_03524"/>
<feature type="domain" description="Guanylate cyclase" evidence="1">
    <location>
        <begin position="16"/>
        <end position="161"/>
    </location>
</feature>